<protein>
    <submittedName>
        <fullName evidence="2">Uncharacterized protein</fullName>
    </submittedName>
</protein>
<gene>
    <name evidence="2" type="ORF">BDQ12DRAFT_676035</name>
</gene>
<feature type="transmembrane region" description="Helical" evidence="1">
    <location>
        <begin position="55"/>
        <end position="71"/>
    </location>
</feature>
<keyword evidence="1" id="KW-1133">Transmembrane helix</keyword>
<name>A0A5C3MMF9_9AGAR</name>
<organism evidence="2 3">
    <name type="scientific">Crucibulum laeve</name>
    <dbReference type="NCBI Taxonomy" id="68775"/>
    <lineage>
        <taxon>Eukaryota</taxon>
        <taxon>Fungi</taxon>
        <taxon>Dikarya</taxon>
        <taxon>Basidiomycota</taxon>
        <taxon>Agaricomycotina</taxon>
        <taxon>Agaricomycetes</taxon>
        <taxon>Agaricomycetidae</taxon>
        <taxon>Agaricales</taxon>
        <taxon>Agaricineae</taxon>
        <taxon>Nidulariaceae</taxon>
        <taxon>Crucibulum</taxon>
    </lineage>
</organism>
<proteinExistence type="predicted"/>
<dbReference type="EMBL" id="ML213592">
    <property type="protein sequence ID" value="TFK42341.1"/>
    <property type="molecule type" value="Genomic_DNA"/>
</dbReference>
<keyword evidence="1" id="KW-0472">Membrane</keyword>
<reference evidence="2 3" key="1">
    <citation type="journal article" date="2019" name="Nat. Ecol. Evol.">
        <title>Megaphylogeny resolves global patterns of mushroom evolution.</title>
        <authorList>
            <person name="Varga T."/>
            <person name="Krizsan K."/>
            <person name="Foldi C."/>
            <person name="Dima B."/>
            <person name="Sanchez-Garcia M."/>
            <person name="Sanchez-Ramirez S."/>
            <person name="Szollosi G.J."/>
            <person name="Szarkandi J.G."/>
            <person name="Papp V."/>
            <person name="Albert L."/>
            <person name="Andreopoulos W."/>
            <person name="Angelini C."/>
            <person name="Antonin V."/>
            <person name="Barry K.W."/>
            <person name="Bougher N.L."/>
            <person name="Buchanan P."/>
            <person name="Buyck B."/>
            <person name="Bense V."/>
            <person name="Catcheside P."/>
            <person name="Chovatia M."/>
            <person name="Cooper J."/>
            <person name="Damon W."/>
            <person name="Desjardin D."/>
            <person name="Finy P."/>
            <person name="Geml J."/>
            <person name="Haridas S."/>
            <person name="Hughes K."/>
            <person name="Justo A."/>
            <person name="Karasinski D."/>
            <person name="Kautmanova I."/>
            <person name="Kiss B."/>
            <person name="Kocsube S."/>
            <person name="Kotiranta H."/>
            <person name="LaButti K.M."/>
            <person name="Lechner B.E."/>
            <person name="Liimatainen K."/>
            <person name="Lipzen A."/>
            <person name="Lukacs Z."/>
            <person name="Mihaltcheva S."/>
            <person name="Morgado L.N."/>
            <person name="Niskanen T."/>
            <person name="Noordeloos M.E."/>
            <person name="Ohm R.A."/>
            <person name="Ortiz-Santana B."/>
            <person name="Ovrebo C."/>
            <person name="Racz N."/>
            <person name="Riley R."/>
            <person name="Savchenko A."/>
            <person name="Shiryaev A."/>
            <person name="Soop K."/>
            <person name="Spirin V."/>
            <person name="Szebenyi C."/>
            <person name="Tomsovsky M."/>
            <person name="Tulloss R.E."/>
            <person name="Uehling J."/>
            <person name="Grigoriev I.V."/>
            <person name="Vagvolgyi C."/>
            <person name="Papp T."/>
            <person name="Martin F.M."/>
            <person name="Miettinen O."/>
            <person name="Hibbett D.S."/>
            <person name="Nagy L.G."/>
        </authorList>
    </citation>
    <scope>NUCLEOTIDE SEQUENCE [LARGE SCALE GENOMIC DNA]</scope>
    <source>
        <strain evidence="2 3">CBS 166.37</strain>
    </source>
</reference>
<evidence type="ECO:0000313" key="2">
    <source>
        <dbReference type="EMBL" id="TFK42341.1"/>
    </source>
</evidence>
<evidence type="ECO:0000313" key="3">
    <source>
        <dbReference type="Proteomes" id="UP000308652"/>
    </source>
</evidence>
<sequence length="72" mass="8685">MERRDQLDWPNSWRTLIFLVEVTVGVVPFEQRQWTSNTYIPLLIRYTSAKPPHSFYYYIIFLTFLVVLKMVG</sequence>
<dbReference type="AlphaFoldDB" id="A0A5C3MMF9"/>
<keyword evidence="3" id="KW-1185">Reference proteome</keyword>
<evidence type="ECO:0000256" key="1">
    <source>
        <dbReference type="SAM" id="Phobius"/>
    </source>
</evidence>
<accession>A0A5C3MMF9</accession>
<dbReference type="Proteomes" id="UP000308652">
    <property type="component" value="Unassembled WGS sequence"/>
</dbReference>
<keyword evidence="1" id="KW-0812">Transmembrane</keyword>